<evidence type="ECO:0000256" key="2">
    <source>
        <dbReference type="ARBA" id="ARBA00022692"/>
    </source>
</evidence>
<name>A0A8D7AQD4_MUSAM</name>
<sequence>MSTYVDHQLSKVALIIKQLKNNIQEYEKEIFEWLLFYFSMILGYMMGFWTFCGILFLKDAWRHAYFLMIDDMFDWFWVQWHLIF</sequence>
<protein>
    <submittedName>
        <fullName evidence="8">(wild Malaysian banana) hypothetical protein</fullName>
    </submittedName>
</protein>
<evidence type="ECO:0000256" key="5">
    <source>
        <dbReference type="ARBA" id="ARBA00023136"/>
    </source>
</evidence>
<keyword evidence="6" id="KW-0325">Glycoprotein</keyword>
<feature type="transmembrane region" description="Helical" evidence="7">
    <location>
        <begin position="34"/>
        <end position="57"/>
    </location>
</feature>
<keyword evidence="3" id="KW-0732">Signal</keyword>
<dbReference type="AlphaFoldDB" id="A0A8D7AQD4"/>
<evidence type="ECO:0000256" key="1">
    <source>
        <dbReference type="ARBA" id="ARBA00004479"/>
    </source>
</evidence>
<comment type="subcellular location">
    <subcellularLocation>
        <location evidence="1">Membrane</location>
        <topology evidence="1">Single-pass type I membrane protein</topology>
    </subcellularLocation>
</comment>
<organism evidence="8">
    <name type="scientific">Musa acuminata subsp. malaccensis</name>
    <name type="common">Wild banana</name>
    <name type="synonym">Musa malaccensis</name>
    <dbReference type="NCBI Taxonomy" id="214687"/>
    <lineage>
        <taxon>Eukaryota</taxon>
        <taxon>Viridiplantae</taxon>
        <taxon>Streptophyta</taxon>
        <taxon>Embryophyta</taxon>
        <taxon>Tracheophyta</taxon>
        <taxon>Spermatophyta</taxon>
        <taxon>Magnoliopsida</taxon>
        <taxon>Liliopsida</taxon>
        <taxon>Zingiberales</taxon>
        <taxon>Musaceae</taxon>
        <taxon>Musa</taxon>
    </lineage>
</organism>
<proteinExistence type="predicted"/>
<dbReference type="PANTHER" id="PTHR48063">
    <property type="entry name" value="LRR RECEPTOR-LIKE KINASE"/>
    <property type="match status" value="1"/>
</dbReference>
<keyword evidence="4 7" id="KW-1133">Transmembrane helix</keyword>
<accession>A0A8D7AQD4</accession>
<gene>
    <name evidence="8" type="ORF">GSMUA_102950.1</name>
</gene>
<keyword evidence="5 7" id="KW-0472">Membrane</keyword>
<dbReference type="PANTHER" id="PTHR48063:SF90">
    <property type="entry name" value="OS11G0565920 PROTEIN"/>
    <property type="match status" value="1"/>
</dbReference>
<dbReference type="EMBL" id="HG996476">
    <property type="protein sequence ID" value="CAG1852106.1"/>
    <property type="molecule type" value="Genomic_DNA"/>
</dbReference>
<evidence type="ECO:0000256" key="6">
    <source>
        <dbReference type="ARBA" id="ARBA00023180"/>
    </source>
</evidence>
<dbReference type="InterPro" id="IPR046956">
    <property type="entry name" value="RLP23-like"/>
</dbReference>
<evidence type="ECO:0000256" key="3">
    <source>
        <dbReference type="ARBA" id="ARBA00022729"/>
    </source>
</evidence>
<dbReference type="GO" id="GO:0016020">
    <property type="term" value="C:membrane"/>
    <property type="evidence" value="ECO:0007669"/>
    <property type="project" value="UniProtKB-SubCell"/>
</dbReference>
<evidence type="ECO:0000313" key="8">
    <source>
        <dbReference type="EMBL" id="CAG1852106.1"/>
    </source>
</evidence>
<evidence type="ECO:0000256" key="4">
    <source>
        <dbReference type="ARBA" id="ARBA00022989"/>
    </source>
</evidence>
<reference evidence="8" key="1">
    <citation type="submission" date="2021-03" db="EMBL/GenBank/DDBJ databases">
        <authorList>
            <consortium name="Genoscope - CEA"/>
            <person name="William W."/>
        </authorList>
    </citation>
    <scope>NUCLEOTIDE SEQUENCE</scope>
    <source>
        <strain evidence="8">Doubled-haploid Pahang</strain>
    </source>
</reference>
<keyword evidence="2 7" id="KW-0812">Transmembrane</keyword>
<evidence type="ECO:0000256" key="7">
    <source>
        <dbReference type="SAM" id="Phobius"/>
    </source>
</evidence>